<dbReference type="Proteomes" id="UP000291343">
    <property type="component" value="Unassembled WGS sequence"/>
</dbReference>
<gene>
    <name evidence="7" type="ORF">LSTR_LSTR012296</name>
</gene>
<keyword evidence="5" id="KW-0812">Transmembrane</keyword>
<reference evidence="7 8" key="1">
    <citation type="journal article" date="2017" name="Gigascience">
        <title>Genome sequence of the small brown planthopper, Laodelphax striatellus.</title>
        <authorList>
            <person name="Zhu J."/>
            <person name="Jiang F."/>
            <person name="Wang X."/>
            <person name="Yang P."/>
            <person name="Bao Y."/>
            <person name="Zhao W."/>
            <person name="Wang W."/>
            <person name="Lu H."/>
            <person name="Wang Q."/>
            <person name="Cui N."/>
            <person name="Li J."/>
            <person name="Chen X."/>
            <person name="Luo L."/>
            <person name="Yu J."/>
            <person name="Kang L."/>
            <person name="Cui F."/>
        </authorList>
    </citation>
    <scope>NUCLEOTIDE SEQUENCE [LARGE SCALE GENOMIC DNA]</scope>
    <source>
        <strain evidence="7">Lst14</strain>
    </source>
</reference>
<dbReference type="GO" id="GO:0008270">
    <property type="term" value="F:zinc ion binding"/>
    <property type="evidence" value="ECO:0007669"/>
    <property type="project" value="UniProtKB-KW"/>
</dbReference>
<keyword evidence="3" id="KW-0862">Zinc</keyword>
<dbReference type="STRING" id="195883.A0A482X7A3"/>
<keyword evidence="1" id="KW-0479">Metal-binding</keyword>
<dbReference type="SUPFAM" id="SSF57850">
    <property type="entry name" value="RING/U-box"/>
    <property type="match status" value="1"/>
</dbReference>
<dbReference type="GO" id="GO:0043161">
    <property type="term" value="P:proteasome-mediated ubiquitin-dependent protein catabolic process"/>
    <property type="evidence" value="ECO:0007669"/>
    <property type="project" value="TreeGrafter"/>
</dbReference>
<dbReference type="GO" id="GO:0061630">
    <property type="term" value="F:ubiquitin protein ligase activity"/>
    <property type="evidence" value="ECO:0007669"/>
    <property type="project" value="TreeGrafter"/>
</dbReference>
<protein>
    <recommendedName>
        <fullName evidence="6">RING-type domain-containing protein</fullName>
    </recommendedName>
</protein>
<keyword evidence="2 4" id="KW-0863">Zinc-finger</keyword>
<accession>A0A482X7A3</accession>
<proteinExistence type="predicted"/>
<dbReference type="InterPro" id="IPR001841">
    <property type="entry name" value="Znf_RING"/>
</dbReference>
<feature type="transmembrane region" description="Helical" evidence="5">
    <location>
        <begin position="197"/>
        <end position="215"/>
    </location>
</feature>
<dbReference type="Gene3D" id="3.30.40.10">
    <property type="entry name" value="Zinc/RING finger domain, C3HC4 (zinc finger)"/>
    <property type="match status" value="1"/>
</dbReference>
<feature type="transmembrane region" description="Helical" evidence="5">
    <location>
        <begin position="162"/>
        <end position="185"/>
    </location>
</feature>
<feature type="transmembrane region" description="Helical" evidence="5">
    <location>
        <begin position="126"/>
        <end position="142"/>
    </location>
</feature>
<dbReference type="AlphaFoldDB" id="A0A482X7A3"/>
<name>A0A482X7A3_LAOST</name>
<evidence type="ECO:0000313" key="8">
    <source>
        <dbReference type="Proteomes" id="UP000291343"/>
    </source>
</evidence>
<evidence type="ECO:0000256" key="2">
    <source>
        <dbReference type="ARBA" id="ARBA00022771"/>
    </source>
</evidence>
<dbReference type="PANTHER" id="PTHR22763">
    <property type="entry name" value="RING ZINC FINGER PROTEIN"/>
    <property type="match status" value="1"/>
</dbReference>
<comment type="caution">
    <text evidence="7">The sequence shown here is derived from an EMBL/GenBank/DDBJ whole genome shotgun (WGS) entry which is preliminary data.</text>
</comment>
<dbReference type="PROSITE" id="PS50089">
    <property type="entry name" value="ZF_RING_2"/>
    <property type="match status" value="1"/>
</dbReference>
<dbReference type="InterPro" id="IPR013083">
    <property type="entry name" value="Znf_RING/FYVE/PHD"/>
</dbReference>
<dbReference type="EMBL" id="QKKF02016154">
    <property type="protein sequence ID" value="RZF41779.1"/>
    <property type="molecule type" value="Genomic_DNA"/>
</dbReference>
<dbReference type="GO" id="GO:0012505">
    <property type="term" value="C:endomembrane system"/>
    <property type="evidence" value="ECO:0007669"/>
    <property type="project" value="TreeGrafter"/>
</dbReference>
<dbReference type="OrthoDB" id="4752984at2759"/>
<dbReference type="InParanoid" id="A0A482X7A3"/>
<keyword evidence="5" id="KW-0472">Membrane</keyword>
<evidence type="ECO:0000256" key="5">
    <source>
        <dbReference type="SAM" id="Phobius"/>
    </source>
</evidence>
<dbReference type="Pfam" id="PF17123">
    <property type="entry name" value="zf-RING_11"/>
    <property type="match status" value="1"/>
</dbReference>
<keyword evidence="5" id="KW-1133">Transmembrane helix</keyword>
<evidence type="ECO:0000256" key="4">
    <source>
        <dbReference type="PROSITE-ProRule" id="PRU00175"/>
    </source>
</evidence>
<evidence type="ECO:0000259" key="6">
    <source>
        <dbReference type="PROSITE" id="PS50089"/>
    </source>
</evidence>
<dbReference type="InterPro" id="IPR050731">
    <property type="entry name" value="HRD1_E3_ubiq-ligases"/>
</dbReference>
<evidence type="ECO:0000256" key="3">
    <source>
        <dbReference type="ARBA" id="ARBA00022833"/>
    </source>
</evidence>
<feature type="domain" description="RING-type" evidence="6">
    <location>
        <begin position="321"/>
        <end position="361"/>
    </location>
</feature>
<dbReference type="SMART" id="SM00184">
    <property type="entry name" value="RING"/>
    <property type="match status" value="1"/>
</dbReference>
<organism evidence="7 8">
    <name type="scientific">Laodelphax striatellus</name>
    <name type="common">Small brown planthopper</name>
    <name type="synonym">Delphax striatella</name>
    <dbReference type="NCBI Taxonomy" id="195883"/>
    <lineage>
        <taxon>Eukaryota</taxon>
        <taxon>Metazoa</taxon>
        <taxon>Ecdysozoa</taxon>
        <taxon>Arthropoda</taxon>
        <taxon>Hexapoda</taxon>
        <taxon>Insecta</taxon>
        <taxon>Pterygota</taxon>
        <taxon>Neoptera</taxon>
        <taxon>Paraneoptera</taxon>
        <taxon>Hemiptera</taxon>
        <taxon>Auchenorrhyncha</taxon>
        <taxon>Fulgoroidea</taxon>
        <taxon>Delphacidae</taxon>
        <taxon>Criomorphinae</taxon>
        <taxon>Laodelphax</taxon>
    </lineage>
</organism>
<evidence type="ECO:0000256" key="1">
    <source>
        <dbReference type="ARBA" id="ARBA00022723"/>
    </source>
</evidence>
<evidence type="ECO:0000313" key="7">
    <source>
        <dbReference type="EMBL" id="RZF41779.1"/>
    </source>
</evidence>
<keyword evidence="8" id="KW-1185">Reference proteome</keyword>
<sequence length="364" mass="41676">MFGNPQRYKASLQRLENRHATAGCLLALLFSVPFLARALSMLIIGPAVMAYVTLAVPLAAGYFTVGDLFSSFKKAGGWLQTRLINLTLLIQWLHNVYLHLENIHTTTNQVFFNMLVEKVICPDQRFSCLYVLLFYTVLAYLHQSLKKRQWSQVLNETSTTDFIRLTTAFVVARLGKAVVMGLVLLTFSLQFNHLEPPVLYVIITLVYFLLSQYPGTPGNESTVVLFVRQFEIHELEGLEEWYIPLSSRVICAMTSSFFIPLGVISNSHWILATVVSYTNVFIPWIRMVEDCWRPLNMHRLNPSVYPVATRFDLKRIGEQCCAICLDSMRPLSSRVTPCNHVFHAHCLRKCIKQFRHCPLCKHVL</sequence>
<feature type="transmembrane region" description="Helical" evidence="5">
    <location>
        <begin position="48"/>
        <end position="65"/>
    </location>
</feature>